<dbReference type="InterPro" id="IPR031803">
    <property type="entry name" value="BAT_GAF/HTH-assoc"/>
</dbReference>
<keyword evidence="2" id="KW-0804">Transcription</keyword>
<keyword evidence="1" id="KW-0805">Transcription regulation</keyword>
<evidence type="ECO:0000256" key="1">
    <source>
        <dbReference type="ARBA" id="ARBA00023015"/>
    </source>
</evidence>
<dbReference type="PANTHER" id="PTHR34236">
    <property type="entry name" value="DIMETHYL SULFOXIDE REDUCTASE TRANSCRIPTIONAL ACTIVATOR"/>
    <property type="match status" value="1"/>
</dbReference>
<accession>A0A643JPN1</accession>
<evidence type="ECO:0000259" key="4">
    <source>
        <dbReference type="Pfam" id="PF15915"/>
    </source>
</evidence>
<name>A0A643JPN1_9EURY</name>
<evidence type="ECO:0000313" key="5">
    <source>
        <dbReference type="EMBL" id="KAB1185385.1"/>
    </source>
</evidence>
<dbReference type="EMBL" id="VZUS01000004">
    <property type="protein sequence ID" value="KAB1185385.1"/>
    <property type="molecule type" value="Genomic_DNA"/>
</dbReference>
<dbReference type="PANTHER" id="PTHR34236:SF1">
    <property type="entry name" value="DIMETHYL SULFOXIDE REDUCTASE TRANSCRIPTIONAL ACTIVATOR"/>
    <property type="match status" value="1"/>
</dbReference>
<feature type="domain" description="HTH bat-type" evidence="3">
    <location>
        <begin position="156"/>
        <end position="207"/>
    </location>
</feature>
<evidence type="ECO:0000259" key="3">
    <source>
        <dbReference type="Pfam" id="PF04967"/>
    </source>
</evidence>
<dbReference type="Pfam" id="PF15915">
    <property type="entry name" value="BAT"/>
    <property type="match status" value="1"/>
</dbReference>
<gene>
    <name evidence="5" type="ORF">Hfx1149_15125</name>
</gene>
<evidence type="ECO:0000256" key="2">
    <source>
        <dbReference type="ARBA" id="ARBA00023163"/>
    </source>
</evidence>
<dbReference type="Pfam" id="PF04967">
    <property type="entry name" value="HTH_10"/>
    <property type="match status" value="1"/>
</dbReference>
<reference evidence="5" key="1">
    <citation type="submission" date="2019-09" db="EMBL/GenBank/DDBJ databases">
        <title>Genomic analysis of Haloferax sp. CBA1149.</title>
        <authorList>
            <person name="Roh S.W."/>
        </authorList>
    </citation>
    <scope>NUCLEOTIDE SEQUENCE</scope>
    <source>
        <strain evidence="5">CBA1149</strain>
    </source>
</reference>
<sequence length="219" mass="24794">MSVILEFSIAAEDFGLGEVLMGPPTMHLELERVVPTGGMVMPFVWVTGDDQDLFEQSVRNSPRVKELLLLDSIENSRLYRIEWNEEPTHLIESIAAADATVLEARGNDEWFFRLRFSTHDKLSMFHDDVTGQNIPLTVERTFTLTDEDGHGYRFDLTHEQREALVLALTRGYFATPSEVSLDDLAAELEISRQALSHRIRLGNEKVLRSTLLSSTADSE</sequence>
<comment type="caution">
    <text evidence="5">The sequence shown here is derived from an EMBL/GenBank/DDBJ whole genome shotgun (WGS) entry which is preliminary data.</text>
</comment>
<proteinExistence type="predicted"/>
<organism evidence="5">
    <name type="scientific">Haloferax sp. CBA1149</name>
    <dbReference type="NCBI Taxonomy" id="2650753"/>
    <lineage>
        <taxon>Archaea</taxon>
        <taxon>Methanobacteriati</taxon>
        <taxon>Methanobacteriota</taxon>
        <taxon>Stenosarchaea group</taxon>
        <taxon>Halobacteria</taxon>
        <taxon>Halobacteriales</taxon>
        <taxon>Haloferacaceae</taxon>
        <taxon>Haloferax</taxon>
    </lineage>
</organism>
<dbReference type="InterPro" id="IPR007050">
    <property type="entry name" value="HTH_bacterioopsin"/>
</dbReference>
<dbReference type="RefSeq" id="WP_151139556.1">
    <property type="nucleotide sequence ID" value="NZ_VZUS01000004.1"/>
</dbReference>
<dbReference type="AlphaFoldDB" id="A0A643JPN1"/>
<feature type="domain" description="Bacterioopsin transcriptional activator GAF and HTH associated" evidence="4">
    <location>
        <begin position="4"/>
        <end position="129"/>
    </location>
</feature>
<protein>
    <submittedName>
        <fullName evidence="5">Bacterio-opsin activator</fullName>
    </submittedName>
</protein>